<evidence type="ECO:0000256" key="1">
    <source>
        <dbReference type="ARBA" id="ARBA00009437"/>
    </source>
</evidence>
<sequence>MRGKRCYFSRNTLIGKTVFWAVFIGKIDKWPHRRYAGHRKEPTMHITLRQLRAFIAVTQTGSFTQAAESLHLTQSALSGLIKELENHLDVRLFDRTTRQLSLSAMGAQIYPMASRIVHDVDAMLTEIGYLKDLHRGAVKIAVSQQLASSLMPAVMAGFAAEHGDIRVGLEDCPVERVLDSVRTGEVDFGIGPERENSSDIQAERLFSLPFYLVLPDAHPLARHQTVPWQALVGETLITLNGPFSDLLAAELGGDIGPVINNAAHRVNLLSTAVSMVHAGLGLTLCLPFAANRIRQYGLQMRPMCAPVLTRSFCLYRRKNRALSPAAEHFHDFLCRSLRQQTAEWSACGETVGQ</sequence>
<dbReference type="PANTHER" id="PTHR30419:SF30">
    <property type="entry name" value="LYSR FAMILY TRANSCRIPTIONAL REGULATOR"/>
    <property type="match status" value="1"/>
</dbReference>
<evidence type="ECO:0000259" key="5">
    <source>
        <dbReference type="PROSITE" id="PS50931"/>
    </source>
</evidence>
<accession>A0A7D7S9J2</accession>
<dbReference type="CDD" id="cd08440">
    <property type="entry name" value="PBP2_LTTR_like_4"/>
    <property type="match status" value="1"/>
</dbReference>
<dbReference type="KEGG" id="nsg:H3L94_11445"/>
<dbReference type="PANTHER" id="PTHR30419">
    <property type="entry name" value="HTH-TYPE TRANSCRIPTIONAL REGULATOR YBHD"/>
    <property type="match status" value="1"/>
</dbReference>
<evidence type="ECO:0000313" key="7">
    <source>
        <dbReference type="Proteomes" id="UP000514752"/>
    </source>
</evidence>
<dbReference type="Gene3D" id="1.10.10.10">
    <property type="entry name" value="Winged helix-like DNA-binding domain superfamily/Winged helix DNA-binding domain"/>
    <property type="match status" value="1"/>
</dbReference>
<dbReference type="InterPro" id="IPR036388">
    <property type="entry name" value="WH-like_DNA-bd_sf"/>
</dbReference>
<dbReference type="InterPro" id="IPR005119">
    <property type="entry name" value="LysR_subst-bd"/>
</dbReference>
<evidence type="ECO:0000256" key="2">
    <source>
        <dbReference type="ARBA" id="ARBA00023015"/>
    </source>
</evidence>
<dbReference type="GO" id="GO:0003677">
    <property type="term" value="F:DNA binding"/>
    <property type="evidence" value="ECO:0007669"/>
    <property type="project" value="UniProtKB-KW"/>
</dbReference>
<gene>
    <name evidence="6" type="ORF">H3L94_11445</name>
</gene>
<evidence type="ECO:0000256" key="4">
    <source>
        <dbReference type="ARBA" id="ARBA00023163"/>
    </source>
</evidence>
<dbReference type="Gene3D" id="3.40.190.290">
    <property type="match status" value="1"/>
</dbReference>
<dbReference type="SUPFAM" id="SSF46785">
    <property type="entry name" value="Winged helix' DNA-binding domain"/>
    <property type="match status" value="1"/>
</dbReference>
<organism evidence="6 7">
    <name type="scientific">Neisseria shayeganii</name>
    <dbReference type="NCBI Taxonomy" id="607712"/>
    <lineage>
        <taxon>Bacteria</taxon>
        <taxon>Pseudomonadati</taxon>
        <taxon>Pseudomonadota</taxon>
        <taxon>Betaproteobacteria</taxon>
        <taxon>Neisseriales</taxon>
        <taxon>Neisseriaceae</taxon>
        <taxon>Neisseria</taxon>
    </lineage>
</organism>
<protein>
    <submittedName>
        <fullName evidence="6">LysR family transcriptional regulator</fullName>
    </submittedName>
</protein>
<evidence type="ECO:0000313" key="6">
    <source>
        <dbReference type="EMBL" id="QMT41688.1"/>
    </source>
</evidence>
<name>A0A7D7S9J2_9NEIS</name>
<feature type="domain" description="HTH lysR-type" evidence="5">
    <location>
        <begin position="46"/>
        <end position="103"/>
    </location>
</feature>
<dbReference type="EMBL" id="CP059567">
    <property type="protein sequence ID" value="QMT41688.1"/>
    <property type="molecule type" value="Genomic_DNA"/>
</dbReference>
<keyword evidence="3" id="KW-0238">DNA-binding</keyword>
<dbReference type="Pfam" id="PF00126">
    <property type="entry name" value="HTH_1"/>
    <property type="match status" value="1"/>
</dbReference>
<dbReference type="InterPro" id="IPR050950">
    <property type="entry name" value="HTH-type_LysR_regulators"/>
</dbReference>
<dbReference type="FunFam" id="1.10.10.10:FF:000001">
    <property type="entry name" value="LysR family transcriptional regulator"/>
    <property type="match status" value="1"/>
</dbReference>
<dbReference type="Pfam" id="PF03466">
    <property type="entry name" value="LysR_substrate"/>
    <property type="match status" value="1"/>
</dbReference>
<dbReference type="Proteomes" id="UP000514752">
    <property type="component" value="Chromosome"/>
</dbReference>
<dbReference type="SUPFAM" id="SSF53850">
    <property type="entry name" value="Periplasmic binding protein-like II"/>
    <property type="match status" value="1"/>
</dbReference>
<keyword evidence="2" id="KW-0805">Transcription regulation</keyword>
<dbReference type="PRINTS" id="PR00039">
    <property type="entry name" value="HTHLYSR"/>
</dbReference>
<dbReference type="PROSITE" id="PS50931">
    <property type="entry name" value="HTH_LYSR"/>
    <property type="match status" value="1"/>
</dbReference>
<comment type="similarity">
    <text evidence="1">Belongs to the LysR transcriptional regulatory family.</text>
</comment>
<evidence type="ECO:0000256" key="3">
    <source>
        <dbReference type="ARBA" id="ARBA00023125"/>
    </source>
</evidence>
<dbReference type="InterPro" id="IPR036390">
    <property type="entry name" value="WH_DNA-bd_sf"/>
</dbReference>
<dbReference type="GO" id="GO:0005829">
    <property type="term" value="C:cytosol"/>
    <property type="evidence" value="ECO:0007669"/>
    <property type="project" value="TreeGrafter"/>
</dbReference>
<dbReference type="InterPro" id="IPR000847">
    <property type="entry name" value="LysR_HTH_N"/>
</dbReference>
<dbReference type="GO" id="GO:0003700">
    <property type="term" value="F:DNA-binding transcription factor activity"/>
    <property type="evidence" value="ECO:0007669"/>
    <property type="project" value="InterPro"/>
</dbReference>
<proteinExistence type="inferred from homology"/>
<keyword evidence="4" id="KW-0804">Transcription</keyword>
<dbReference type="AlphaFoldDB" id="A0A7D7S9J2"/>
<reference evidence="6 7" key="1">
    <citation type="submission" date="2020-07" db="EMBL/GenBank/DDBJ databases">
        <title>Genomic diversity of species in the Neisseriaceae family.</title>
        <authorList>
            <person name="Vincent A.T."/>
            <person name="Bernet E."/>
            <person name="Veyrier F.J."/>
        </authorList>
    </citation>
    <scope>NUCLEOTIDE SEQUENCE [LARGE SCALE GENOMIC DNA]</scope>
    <source>
        <strain evidence="6 7">DSM 22244</strain>
    </source>
</reference>